<dbReference type="PROSITE" id="PS50110">
    <property type="entry name" value="RESPONSE_REGULATORY"/>
    <property type="match status" value="1"/>
</dbReference>
<evidence type="ECO:0000256" key="8">
    <source>
        <dbReference type="ARBA" id="ARBA00022989"/>
    </source>
</evidence>
<dbReference type="SMART" id="SM00448">
    <property type="entry name" value="REC"/>
    <property type="match status" value="1"/>
</dbReference>
<keyword evidence="4" id="KW-0997">Cell inner membrane</keyword>
<gene>
    <name evidence="15" type="ORF">SAMN06295900_105160</name>
</gene>
<evidence type="ECO:0000256" key="5">
    <source>
        <dbReference type="ARBA" id="ARBA00022692"/>
    </source>
</evidence>
<keyword evidence="2" id="KW-0813">Transport</keyword>
<dbReference type="SUPFAM" id="SSF52172">
    <property type="entry name" value="CheY-like"/>
    <property type="match status" value="1"/>
</dbReference>
<evidence type="ECO:0000256" key="10">
    <source>
        <dbReference type="PROSITE-ProRule" id="PRU00169"/>
    </source>
</evidence>
<keyword evidence="5 11" id="KW-0812">Transmembrane</keyword>
<feature type="domain" description="ABC transmembrane type-1" evidence="14">
    <location>
        <begin position="36"/>
        <end position="320"/>
    </location>
</feature>
<dbReference type="STRING" id="28094.SAMN06295900_105160"/>
<feature type="transmembrane region" description="Helical" evidence="11">
    <location>
        <begin position="67"/>
        <end position="86"/>
    </location>
</feature>
<dbReference type="InterPro" id="IPR011527">
    <property type="entry name" value="ABC1_TM_dom"/>
</dbReference>
<feature type="transmembrane region" description="Helical" evidence="11">
    <location>
        <begin position="176"/>
        <end position="195"/>
    </location>
</feature>
<dbReference type="InterPro" id="IPR011006">
    <property type="entry name" value="CheY-like_superfamily"/>
</dbReference>
<name>A0A1X7EBE4_TRICW</name>
<evidence type="ECO:0000256" key="6">
    <source>
        <dbReference type="ARBA" id="ARBA00022741"/>
    </source>
</evidence>
<keyword evidence="16" id="KW-1185">Reference proteome</keyword>
<feature type="modified residue" description="4-aspartylphosphate" evidence="10">
    <location>
        <position position="828"/>
    </location>
</feature>
<feature type="domain" description="Response regulatory" evidence="12">
    <location>
        <begin position="775"/>
        <end position="898"/>
    </location>
</feature>
<keyword evidence="6" id="KW-0547">Nucleotide-binding</keyword>
<evidence type="ECO:0000256" key="7">
    <source>
        <dbReference type="ARBA" id="ARBA00022840"/>
    </source>
</evidence>
<dbReference type="InterPro" id="IPR027417">
    <property type="entry name" value="P-loop_NTPase"/>
</dbReference>
<feature type="transmembrane region" description="Helical" evidence="11">
    <location>
        <begin position="144"/>
        <end position="170"/>
    </location>
</feature>
<keyword evidence="9 11" id="KW-0472">Membrane</keyword>
<keyword evidence="7 15" id="KW-0067">ATP-binding</keyword>
<evidence type="ECO:0000259" key="12">
    <source>
        <dbReference type="PROSITE" id="PS50110"/>
    </source>
</evidence>
<dbReference type="GO" id="GO:0005886">
    <property type="term" value="C:plasma membrane"/>
    <property type="evidence" value="ECO:0007669"/>
    <property type="project" value="UniProtKB-SubCell"/>
</dbReference>
<evidence type="ECO:0000313" key="16">
    <source>
        <dbReference type="Proteomes" id="UP000192911"/>
    </source>
</evidence>
<dbReference type="GO" id="GO:0016887">
    <property type="term" value="F:ATP hydrolysis activity"/>
    <property type="evidence" value="ECO:0007669"/>
    <property type="project" value="InterPro"/>
</dbReference>
<dbReference type="GO" id="GO:0000160">
    <property type="term" value="P:phosphorelay signal transduction system"/>
    <property type="evidence" value="ECO:0007669"/>
    <property type="project" value="InterPro"/>
</dbReference>
<sequence length="901" mass="97836">MNVSDRRTAQRMRTRLRRRIAADLWEAVWRYRRETLGAAALMVTAKLAGVSVPLVLRSIIDDLGHPAPLALFPVFLVLAYALLRFLGDALGEARDVVFSTVTQHTVASLAERTFARLHRLGARFHAKRETGAIVRDVQKGTDGVGYLLGVGLFTILPALIEIGTVIAIIATNFTVGFSWIIFATLICYATYTTIFTRRRMVVQREVNRLESAADSRLVDSMLNYDTVKYFAAEELESDRYRGVLSHWVVARLRNQRALTALHLGQSAVVCLGIAATMLLAVQYVTAGRMSLGDLVLVNAYIVQVCMPLNTLGFVFRETNDALVNVERMFTVLAGESFEEGAEAATDEDRDEPGAPPLAVTAGEIAFEHVEFGYDPARQILHDVSFRAAPGRTLAVVGGSGSGKSTLVRLLFRLYAPSAGRVTIDGQDLRNVTRRSLREAIGIVPQDTVLFNETIAYNIGYGRTQATRADIVRAARAAQLDEFIERLPDHYDTRVGERGLRLSGGERQRIAIARAFLKDPPIIVFDEATSALDTRSERAIQNEFRRLSEGRTSIVIAHRLSTIVDADRILVMEHGRIVEQGRHDELLARLNGVYARMWALQREQGELEHAQRRFAAHPRQIGELAAAIAGRVATEAAARAVTFDVEIADPLLPVTGETEEIERVVAMLCANEIAHAAAGERVALRAQRAENAAWLVAFGARPKPAPLTDEQAADAEQVLGAAGGTFMPASLDGRVAYVAALPLVPVVPVASPARVTETDGAAQTVAGSAPRLDGIAVLAIDDDEEARDALEAALVANGARVALAASGEDAIRRLADTAPTQWPEVVVCDVSLCDEDGCDVLSRIREVARQRTAPPPPAIALTGHADAATRRRTEEAGFGAHLVKPVRIDALAGEIRRLAAHA</sequence>
<dbReference type="Pfam" id="PF00664">
    <property type="entry name" value="ABC_membrane"/>
    <property type="match status" value="1"/>
</dbReference>
<dbReference type="CDD" id="cd18582">
    <property type="entry name" value="ABC_6TM_ATM1_ABCB7"/>
    <property type="match status" value="1"/>
</dbReference>
<dbReference type="FunFam" id="3.40.50.300:FF:000186">
    <property type="entry name" value="ATP-binding cassette sub-family B member 7, mitochondrial"/>
    <property type="match status" value="1"/>
</dbReference>
<dbReference type="InterPro" id="IPR001789">
    <property type="entry name" value="Sig_transdc_resp-reg_receiver"/>
</dbReference>
<evidence type="ECO:0000256" key="9">
    <source>
        <dbReference type="ARBA" id="ARBA00023136"/>
    </source>
</evidence>
<dbReference type="Gene3D" id="3.40.50.300">
    <property type="entry name" value="P-loop containing nucleotide triphosphate hydrolases"/>
    <property type="match status" value="1"/>
</dbReference>
<dbReference type="PROSITE" id="PS00211">
    <property type="entry name" value="ABC_TRANSPORTER_1"/>
    <property type="match status" value="1"/>
</dbReference>
<dbReference type="AlphaFoldDB" id="A0A1X7EBE4"/>
<keyword evidence="8 11" id="KW-1133">Transmembrane helix</keyword>
<dbReference type="GO" id="GO:0140359">
    <property type="term" value="F:ABC-type transporter activity"/>
    <property type="evidence" value="ECO:0007669"/>
    <property type="project" value="InterPro"/>
</dbReference>
<dbReference type="InterPro" id="IPR017871">
    <property type="entry name" value="ABC_transporter-like_CS"/>
</dbReference>
<dbReference type="EMBL" id="FXAH01000005">
    <property type="protein sequence ID" value="SMF31067.1"/>
    <property type="molecule type" value="Genomic_DNA"/>
</dbReference>
<dbReference type="GO" id="GO:0005524">
    <property type="term" value="F:ATP binding"/>
    <property type="evidence" value="ECO:0007669"/>
    <property type="project" value="UniProtKB-KW"/>
</dbReference>
<feature type="transmembrane region" description="Helical" evidence="11">
    <location>
        <begin position="260"/>
        <end position="281"/>
    </location>
</feature>
<evidence type="ECO:0000256" key="1">
    <source>
        <dbReference type="ARBA" id="ARBA00004651"/>
    </source>
</evidence>
<dbReference type="SMART" id="SM00382">
    <property type="entry name" value="AAA"/>
    <property type="match status" value="1"/>
</dbReference>
<reference evidence="16" key="1">
    <citation type="submission" date="2017-04" db="EMBL/GenBank/DDBJ databases">
        <authorList>
            <person name="Varghese N."/>
            <person name="Submissions S."/>
        </authorList>
    </citation>
    <scope>NUCLEOTIDE SEQUENCE [LARGE SCALE GENOMIC DNA]</scope>
    <source>
        <strain evidence="16">Ballard 720</strain>
    </source>
</reference>
<dbReference type="PROSITE" id="PS50929">
    <property type="entry name" value="ABC_TM1F"/>
    <property type="match status" value="1"/>
</dbReference>
<dbReference type="Pfam" id="PF00005">
    <property type="entry name" value="ABC_tran"/>
    <property type="match status" value="1"/>
</dbReference>
<dbReference type="PANTHER" id="PTHR24221:SF402">
    <property type="entry name" value="IRON-SULFUR CLUSTERS TRANSPORTER ABCB7, MITOCHONDRIAL"/>
    <property type="match status" value="1"/>
</dbReference>
<feature type="domain" description="ABC transporter" evidence="13">
    <location>
        <begin position="364"/>
        <end position="598"/>
    </location>
</feature>
<dbReference type="InterPro" id="IPR039421">
    <property type="entry name" value="Type_1_exporter"/>
</dbReference>
<dbReference type="InterPro" id="IPR003593">
    <property type="entry name" value="AAA+_ATPase"/>
</dbReference>
<evidence type="ECO:0000256" key="11">
    <source>
        <dbReference type="SAM" id="Phobius"/>
    </source>
</evidence>
<keyword evidence="3" id="KW-1003">Cell membrane</keyword>
<dbReference type="Proteomes" id="UP000192911">
    <property type="component" value="Unassembled WGS sequence"/>
</dbReference>
<accession>A0A1X7EBE4</accession>
<dbReference type="SUPFAM" id="SSF52540">
    <property type="entry name" value="P-loop containing nucleoside triphosphate hydrolases"/>
    <property type="match status" value="1"/>
</dbReference>
<evidence type="ECO:0000313" key="15">
    <source>
        <dbReference type="EMBL" id="SMF31067.1"/>
    </source>
</evidence>
<dbReference type="Pfam" id="PF00072">
    <property type="entry name" value="Response_reg"/>
    <property type="match status" value="1"/>
</dbReference>
<dbReference type="SUPFAM" id="SSF90123">
    <property type="entry name" value="ABC transporter transmembrane region"/>
    <property type="match status" value="1"/>
</dbReference>
<dbReference type="GO" id="GO:0006879">
    <property type="term" value="P:intracellular iron ion homeostasis"/>
    <property type="evidence" value="ECO:0007669"/>
    <property type="project" value="TreeGrafter"/>
</dbReference>
<dbReference type="Gene3D" id="1.20.1560.10">
    <property type="entry name" value="ABC transporter type 1, transmembrane domain"/>
    <property type="match status" value="1"/>
</dbReference>
<organism evidence="15 16">
    <name type="scientific">Trinickia caryophylli</name>
    <name type="common">Paraburkholderia caryophylli</name>
    <dbReference type="NCBI Taxonomy" id="28094"/>
    <lineage>
        <taxon>Bacteria</taxon>
        <taxon>Pseudomonadati</taxon>
        <taxon>Pseudomonadota</taxon>
        <taxon>Betaproteobacteria</taxon>
        <taxon>Burkholderiales</taxon>
        <taxon>Burkholderiaceae</taxon>
        <taxon>Trinickia</taxon>
    </lineage>
</organism>
<dbReference type="Gene3D" id="3.40.50.2300">
    <property type="match status" value="1"/>
</dbReference>
<protein>
    <submittedName>
        <fullName evidence="15">ATP-binding cassette, subfamily B</fullName>
    </submittedName>
</protein>
<dbReference type="PROSITE" id="PS50893">
    <property type="entry name" value="ABC_TRANSPORTER_2"/>
    <property type="match status" value="1"/>
</dbReference>
<evidence type="ECO:0000256" key="4">
    <source>
        <dbReference type="ARBA" id="ARBA00022519"/>
    </source>
</evidence>
<evidence type="ECO:0000256" key="2">
    <source>
        <dbReference type="ARBA" id="ARBA00022448"/>
    </source>
</evidence>
<comment type="subcellular location">
    <subcellularLocation>
        <location evidence="1">Cell membrane</location>
        <topology evidence="1">Multi-pass membrane protein</topology>
    </subcellularLocation>
</comment>
<dbReference type="PANTHER" id="PTHR24221">
    <property type="entry name" value="ATP-BINDING CASSETTE SUB-FAMILY B"/>
    <property type="match status" value="1"/>
</dbReference>
<dbReference type="InterPro" id="IPR003439">
    <property type="entry name" value="ABC_transporter-like_ATP-bd"/>
</dbReference>
<evidence type="ECO:0000259" key="14">
    <source>
        <dbReference type="PROSITE" id="PS50929"/>
    </source>
</evidence>
<evidence type="ECO:0000259" key="13">
    <source>
        <dbReference type="PROSITE" id="PS50893"/>
    </source>
</evidence>
<evidence type="ECO:0000256" key="3">
    <source>
        <dbReference type="ARBA" id="ARBA00022475"/>
    </source>
</evidence>
<keyword evidence="10" id="KW-0597">Phosphoprotein</keyword>
<dbReference type="InterPro" id="IPR036640">
    <property type="entry name" value="ABC1_TM_sf"/>
</dbReference>
<proteinExistence type="predicted"/>